<dbReference type="SMART" id="SM00088">
    <property type="entry name" value="PINT"/>
    <property type="match status" value="1"/>
</dbReference>
<dbReference type="AlphaFoldDB" id="A0A7S1Q4M3"/>
<proteinExistence type="inferred from homology"/>
<dbReference type="SMART" id="SM00753">
    <property type="entry name" value="PAM"/>
    <property type="match status" value="1"/>
</dbReference>
<evidence type="ECO:0000313" key="7">
    <source>
        <dbReference type="EMBL" id="CAD9117847.1"/>
    </source>
</evidence>
<dbReference type="GO" id="GO:0000502">
    <property type="term" value="C:proteasome complex"/>
    <property type="evidence" value="ECO:0007669"/>
    <property type="project" value="UniProtKB-KW"/>
</dbReference>
<dbReference type="InterPro" id="IPR036390">
    <property type="entry name" value="WH_DNA-bd_sf"/>
</dbReference>
<dbReference type="EMBL" id="HBGF01023764">
    <property type="protein sequence ID" value="CAD9117847.1"/>
    <property type="molecule type" value="Transcribed_RNA"/>
</dbReference>
<comment type="similarity">
    <text evidence="1">Belongs to the proteasome subunit S9 family.</text>
</comment>
<evidence type="ECO:0000256" key="4">
    <source>
        <dbReference type="ARBA" id="ARBA00069091"/>
    </source>
</evidence>
<dbReference type="InterPro" id="IPR000717">
    <property type="entry name" value="PCI_dom"/>
</dbReference>
<accession>A0A7S1Q4M3</accession>
<dbReference type="Pfam" id="PF18055">
    <property type="entry name" value="RPN6_N"/>
    <property type="match status" value="1"/>
</dbReference>
<dbReference type="PANTHER" id="PTHR10678">
    <property type="entry name" value="26S PROTEASOME NON-ATPASE REGULATORY SUBUNIT 11/COP9 SIGNALOSOME COMPLEX SUBUNIT 2"/>
    <property type="match status" value="1"/>
</dbReference>
<keyword evidence="2" id="KW-0647">Proteasome</keyword>
<dbReference type="Gene3D" id="1.25.40.570">
    <property type="match status" value="1"/>
</dbReference>
<gene>
    <name evidence="7" type="ORF">NDES1114_LOCUS15717</name>
</gene>
<evidence type="ECO:0000259" key="6">
    <source>
        <dbReference type="PROSITE" id="PS50250"/>
    </source>
</evidence>
<dbReference type="FunFam" id="1.25.40.570:FF:000019">
    <property type="entry name" value="Proteasome regulatory non-ATPase subunit 6"/>
    <property type="match status" value="1"/>
</dbReference>
<name>A0A7S1Q4M3_NEODS</name>
<dbReference type="InterPro" id="IPR040773">
    <property type="entry name" value="Rpn6_N"/>
</dbReference>
<evidence type="ECO:0000256" key="3">
    <source>
        <dbReference type="ARBA" id="ARBA00056935"/>
    </source>
</evidence>
<protein>
    <recommendedName>
        <fullName evidence="4">Probable 26S proteasome regulatory subunit rpn-6.2</fullName>
    </recommendedName>
</protein>
<evidence type="ECO:0000256" key="1">
    <source>
        <dbReference type="ARBA" id="ARBA00007454"/>
    </source>
</evidence>
<organism evidence="7">
    <name type="scientific">Neobodo designis</name>
    <name type="common">Flagellated protozoan</name>
    <name type="synonym">Bodo designis</name>
    <dbReference type="NCBI Taxonomy" id="312471"/>
    <lineage>
        <taxon>Eukaryota</taxon>
        <taxon>Discoba</taxon>
        <taxon>Euglenozoa</taxon>
        <taxon>Kinetoplastea</taxon>
        <taxon>Metakinetoplastina</taxon>
        <taxon>Neobodonida</taxon>
        <taxon>Neobodo</taxon>
    </lineage>
</organism>
<feature type="region of interest" description="Disordered" evidence="5">
    <location>
        <begin position="426"/>
        <end position="453"/>
    </location>
</feature>
<evidence type="ECO:0000256" key="5">
    <source>
        <dbReference type="SAM" id="MobiDB-lite"/>
    </source>
</evidence>
<comment type="function">
    <text evidence="3">Component of the lid subcomplex of the 26S proteasome, a multiprotein complex involved in the ATP-dependent degradation of ubiquitinated proteins. In the complex, rpn-6.2 is required for proteasome assembly.</text>
</comment>
<sequence>MQFEDKYQAAVAAAATKPEEAIATLQGMLHTEVDADDTDAILLKEKAVYKLGDIYARLKRPDDVAALLVAVRPFFAQLPKAKTAKIVRKLCEQNMLAGASHDAQAQVCNDMIDWARAEKQTFLRHRLQRTLATVLHQKGDPAAALAVVNPLLREVRRLEDRALLVDIHLLESQIYYSIKSHAKARASLVAARTNANSIYCPPLQQAEIDMQSGVLHAEERDYKTAFSYLYEAFEGYHNLGDHFREARQALRQMILTKVLCDVPDELRVVLTAKSVLEYKGRDMDAMRAVAEAYRLKDTHMFTQIRSDYADELEDTFTQRHLTDMYDRLLEGHLLRLIEPYHRVQLEYLAESLKLDAGLVESRLSQMILDKKLRGIVDQQHRCLIVFEEEHPTKLYESAITTLDSMDKLVTALFDKVAGKFDHLAKKDDDDKKKKNKKDDKADGKGAKESTNKK</sequence>
<reference evidence="7" key="1">
    <citation type="submission" date="2021-01" db="EMBL/GenBank/DDBJ databases">
        <authorList>
            <person name="Corre E."/>
            <person name="Pelletier E."/>
            <person name="Niang G."/>
            <person name="Scheremetjew M."/>
            <person name="Finn R."/>
            <person name="Kale V."/>
            <person name="Holt S."/>
            <person name="Cochrane G."/>
            <person name="Meng A."/>
            <person name="Brown T."/>
            <person name="Cohen L."/>
        </authorList>
    </citation>
    <scope>NUCLEOTIDE SEQUENCE</scope>
    <source>
        <strain evidence="7">CCAP 1951/1</strain>
    </source>
</reference>
<feature type="domain" description="PCI" evidence="6">
    <location>
        <begin position="225"/>
        <end position="390"/>
    </location>
</feature>
<evidence type="ECO:0000256" key="2">
    <source>
        <dbReference type="ARBA" id="ARBA00022942"/>
    </source>
</evidence>
<dbReference type="PROSITE" id="PS50250">
    <property type="entry name" value="PCI"/>
    <property type="match status" value="1"/>
</dbReference>
<dbReference type="Pfam" id="PF01399">
    <property type="entry name" value="PCI"/>
    <property type="match status" value="1"/>
</dbReference>
<dbReference type="SUPFAM" id="SSF46785">
    <property type="entry name" value="Winged helix' DNA-binding domain"/>
    <property type="match status" value="1"/>
</dbReference>
<dbReference type="InterPro" id="IPR050871">
    <property type="entry name" value="26S_Proteasome/COP9_Components"/>
</dbReference>